<dbReference type="Pfam" id="PF00535">
    <property type="entry name" value="Glycos_transf_2"/>
    <property type="match status" value="1"/>
</dbReference>
<proteinExistence type="predicted"/>
<dbReference type="InterPro" id="IPR001173">
    <property type="entry name" value="Glyco_trans_2-like"/>
</dbReference>
<dbReference type="SUPFAM" id="SSF53448">
    <property type="entry name" value="Nucleotide-diphospho-sugar transferases"/>
    <property type="match status" value="1"/>
</dbReference>
<dbReference type="GO" id="GO:0016757">
    <property type="term" value="F:glycosyltransferase activity"/>
    <property type="evidence" value="ECO:0007669"/>
    <property type="project" value="UniProtKB-KW"/>
</dbReference>
<dbReference type="NCBIfam" id="TIGR04283">
    <property type="entry name" value="glyco_like_mftF"/>
    <property type="match status" value="1"/>
</dbReference>
<gene>
    <name evidence="7" type="ORF">HNR38_003351</name>
</gene>
<protein>
    <submittedName>
        <fullName evidence="7">RSAM/selenodomain-associated transferase 2</fullName>
    </submittedName>
</protein>
<keyword evidence="8" id="KW-1185">Reference proteome</keyword>
<comment type="caution">
    <text evidence="7">The sequence shown here is derived from an EMBL/GenBank/DDBJ whole genome shotgun (WGS) entry which is preliminary data.</text>
</comment>
<evidence type="ECO:0000259" key="6">
    <source>
        <dbReference type="Pfam" id="PF00535"/>
    </source>
</evidence>
<keyword evidence="2" id="KW-1003">Cell membrane</keyword>
<evidence type="ECO:0000256" key="2">
    <source>
        <dbReference type="ARBA" id="ARBA00022475"/>
    </source>
</evidence>
<keyword evidence="5" id="KW-0472">Membrane</keyword>
<dbReference type="AlphaFoldDB" id="A0A840UAU0"/>
<name>A0A840UAU0_9GAMM</name>
<dbReference type="EMBL" id="JACHFE010000012">
    <property type="protein sequence ID" value="MBB5322834.1"/>
    <property type="molecule type" value="Genomic_DNA"/>
</dbReference>
<comment type="subcellular location">
    <subcellularLocation>
        <location evidence="1">Cell membrane</location>
    </subcellularLocation>
</comment>
<dbReference type="PANTHER" id="PTHR43646">
    <property type="entry name" value="GLYCOSYLTRANSFERASE"/>
    <property type="match status" value="1"/>
</dbReference>
<dbReference type="Gene3D" id="3.90.550.10">
    <property type="entry name" value="Spore Coat Polysaccharide Biosynthesis Protein SpsA, Chain A"/>
    <property type="match status" value="1"/>
</dbReference>
<keyword evidence="3" id="KW-0328">Glycosyltransferase</keyword>
<feature type="domain" description="Glycosyltransferase 2-like" evidence="6">
    <location>
        <begin position="12"/>
        <end position="157"/>
    </location>
</feature>
<organism evidence="7 8">
    <name type="scientific">Marinobacter oulmenensis</name>
    <dbReference type="NCBI Taxonomy" id="643747"/>
    <lineage>
        <taxon>Bacteria</taxon>
        <taxon>Pseudomonadati</taxon>
        <taxon>Pseudomonadota</taxon>
        <taxon>Gammaproteobacteria</taxon>
        <taxon>Pseudomonadales</taxon>
        <taxon>Marinobacteraceae</taxon>
        <taxon>Marinobacter</taxon>
    </lineage>
</organism>
<sequence length="238" mass="26896">MSELSPSSPFLSVIIPVWNEAAGIVDTLQSLQSLRQAGHELIIVDGGSDDGTVGLARPYCDQVLVSSPGRALQMNEGARRALGDWLLFLHADTQLPPDGLAHLEGLPGADCAWGRFDVRLSGDRWLFRVIARFMNLRSRLTGICTGDQGIFVRRDVFEALGGYRPLPLMEDVELSRRLCLVSRPRCIPSPVTTDSRRWEKGGVWRTMLLMWQLRWRFWRGESPEALASLWRRDVRRVE</sequence>
<accession>A0A840UAU0</accession>
<evidence type="ECO:0000313" key="8">
    <source>
        <dbReference type="Proteomes" id="UP000591735"/>
    </source>
</evidence>
<evidence type="ECO:0000256" key="3">
    <source>
        <dbReference type="ARBA" id="ARBA00022676"/>
    </source>
</evidence>
<dbReference type="InterPro" id="IPR029044">
    <property type="entry name" value="Nucleotide-diphossugar_trans"/>
</dbReference>
<keyword evidence="4 7" id="KW-0808">Transferase</keyword>
<dbReference type="Proteomes" id="UP000591735">
    <property type="component" value="Unassembled WGS sequence"/>
</dbReference>
<reference evidence="7 8" key="1">
    <citation type="submission" date="2020-08" db="EMBL/GenBank/DDBJ databases">
        <title>Genomic Encyclopedia of Type Strains, Phase IV (KMG-IV): sequencing the most valuable type-strain genomes for metagenomic binning, comparative biology and taxonomic classification.</title>
        <authorList>
            <person name="Goeker M."/>
        </authorList>
    </citation>
    <scope>NUCLEOTIDE SEQUENCE [LARGE SCALE GENOMIC DNA]</scope>
    <source>
        <strain evidence="7 8">DSM 22359</strain>
    </source>
</reference>
<dbReference type="CDD" id="cd02522">
    <property type="entry name" value="GT_2_like_a"/>
    <property type="match status" value="1"/>
</dbReference>
<evidence type="ECO:0000256" key="1">
    <source>
        <dbReference type="ARBA" id="ARBA00004236"/>
    </source>
</evidence>
<dbReference type="PANTHER" id="PTHR43646:SF2">
    <property type="entry name" value="GLYCOSYLTRANSFERASE 2-LIKE DOMAIN-CONTAINING PROTEIN"/>
    <property type="match status" value="1"/>
</dbReference>
<dbReference type="RefSeq" id="WP_183706451.1">
    <property type="nucleotide sequence ID" value="NZ_JACHFE010000012.1"/>
</dbReference>
<evidence type="ECO:0000313" key="7">
    <source>
        <dbReference type="EMBL" id="MBB5322834.1"/>
    </source>
</evidence>
<dbReference type="InterPro" id="IPR026461">
    <property type="entry name" value="Trfase_2_rSAM/seldom_assoc"/>
</dbReference>
<evidence type="ECO:0000256" key="4">
    <source>
        <dbReference type="ARBA" id="ARBA00022679"/>
    </source>
</evidence>
<dbReference type="GO" id="GO:0005886">
    <property type="term" value="C:plasma membrane"/>
    <property type="evidence" value="ECO:0007669"/>
    <property type="project" value="UniProtKB-SubCell"/>
</dbReference>
<evidence type="ECO:0000256" key="5">
    <source>
        <dbReference type="ARBA" id="ARBA00023136"/>
    </source>
</evidence>